<evidence type="ECO:0000313" key="2">
    <source>
        <dbReference type="EMBL" id="MDR6844255.1"/>
    </source>
</evidence>
<evidence type="ECO:0000256" key="1">
    <source>
        <dbReference type="SAM" id="Phobius"/>
    </source>
</evidence>
<reference evidence="2 3" key="1">
    <citation type="submission" date="2023-07" db="EMBL/GenBank/DDBJ databases">
        <title>Sorghum-associated microbial communities from plants grown in Nebraska, USA.</title>
        <authorList>
            <person name="Schachtman D."/>
        </authorList>
    </citation>
    <scope>NUCLEOTIDE SEQUENCE [LARGE SCALE GENOMIC DNA]</scope>
    <source>
        <strain evidence="2 3">BE124</strain>
    </source>
</reference>
<organism evidence="2 3">
    <name type="scientific">Flavobacterium granuli</name>
    <dbReference type="NCBI Taxonomy" id="280093"/>
    <lineage>
        <taxon>Bacteria</taxon>
        <taxon>Pseudomonadati</taxon>
        <taxon>Bacteroidota</taxon>
        <taxon>Flavobacteriia</taxon>
        <taxon>Flavobacteriales</taxon>
        <taxon>Flavobacteriaceae</taxon>
        <taxon>Flavobacterium</taxon>
    </lineage>
</organism>
<feature type="transmembrane region" description="Helical" evidence="1">
    <location>
        <begin position="72"/>
        <end position="92"/>
    </location>
</feature>
<comment type="caution">
    <text evidence="2">The sequence shown here is derived from an EMBL/GenBank/DDBJ whole genome shotgun (WGS) entry which is preliminary data.</text>
</comment>
<protein>
    <submittedName>
        <fullName evidence="2">Ribosome-associated RNA-binding protein Tma20</fullName>
    </submittedName>
</protein>
<dbReference type="Proteomes" id="UP001261871">
    <property type="component" value="Unassembled WGS sequence"/>
</dbReference>
<gene>
    <name evidence="2" type="ORF">J2W95_000946</name>
</gene>
<proteinExistence type="predicted"/>
<keyword evidence="1" id="KW-1133">Transmembrane helix</keyword>
<keyword evidence="1" id="KW-0472">Membrane</keyword>
<dbReference type="EMBL" id="JAVDTX010000002">
    <property type="protein sequence ID" value="MDR6844255.1"/>
    <property type="molecule type" value="Genomic_DNA"/>
</dbReference>
<evidence type="ECO:0000313" key="3">
    <source>
        <dbReference type="Proteomes" id="UP001261871"/>
    </source>
</evidence>
<keyword evidence="1" id="KW-0812">Transmembrane</keyword>
<dbReference type="RefSeq" id="WP_310004439.1">
    <property type="nucleotide sequence ID" value="NZ_JAVDTX010000002.1"/>
</dbReference>
<sequence length="96" mass="11211">MKNIISKNITNQTKELVNQTRNTFTNEKKQFKITSSKLIKGKVKVYTNSRPKLNNSDYLDDESELYLVSERMLLFLKFALVFLTLTALFILFKKNG</sequence>
<accession>A0ABU1RZP7</accession>
<keyword evidence="3" id="KW-1185">Reference proteome</keyword>
<name>A0ABU1RZP7_9FLAO</name>